<reference evidence="9" key="2">
    <citation type="submission" date="2023-06" db="EMBL/GenBank/DDBJ databases">
        <authorList>
            <person name="Ma L."/>
            <person name="Liu K.-W."/>
            <person name="Li Z."/>
            <person name="Hsiao Y.-Y."/>
            <person name="Qi Y."/>
            <person name="Fu T."/>
            <person name="Tang G."/>
            <person name="Zhang D."/>
            <person name="Sun W.-H."/>
            <person name="Liu D.-K."/>
            <person name="Li Y."/>
            <person name="Chen G.-Z."/>
            <person name="Liu X.-D."/>
            <person name="Liao X.-Y."/>
            <person name="Jiang Y.-T."/>
            <person name="Yu X."/>
            <person name="Hao Y."/>
            <person name="Huang J."/>
            <person name="Zhao X.-W."/>
            <person name="Ke S."/>
            <person name="Chen Y.-Y."/>
            <person name="Wu W.-L."/>
            <person name="Hsu J.-L."/>
            <person name="Lin Y.-F."/>
            <person name="Huang M.-D."/>
            <person name="Li C.-Y."/>
            <person name="Huang L."/>
            <person name="Wang Z.-W."/>
            <person name="Zhao X."/>
            <person name="Zhong W.-Y."/>
            <person name="Peng D.-H."/>
            <person name="Ahmad S."/>
            <person name="Lan S."/>
            <person name="Zhang J.-S."/>
            <person name="Tsai W.-C."/>
            <person name="Van De Peer Y."/>
            <person name="Liu Z.-J."/>
        </authorList>
    </citation>
    <scope>NUCLEOTIDE SEQUENCE</scope>
    <source>
        <strain evidence="9">CP</strain>
        <tissue evidence="9">Leaves</tissue>
    </source>
</reference>
<dbReference type="GO" id="GO:0003713">
    <property type="term" value="F:transcription coactivator activity"/>
    <property type="evidence" value="ECO:0007669"/>
    <property type="project" value="InterPro"/>
</dbReference>
<dbReference type="GO" id="GO:0060261">
    <property type="term" value="P:positive regulation of transcription initiation by RNA polymerase II"/>
    <property type="evidence" value="ECO:0007669"/>
    <property type="project" value="InterPro"/>
</dbReference>
<dbReference type="SUPFAM" id="SSF54447">
    <property type="entry name" value="ssDNA-binding transcriptional regulator domain"/>
    <property type="match status" value="1"/>
</dbReference>
<keyword evidence="5" id="KW-0804">Transcription</keyword>
<accession>A0AAV9C3G1</accession>
<keyword evidence="6" id="KW-0539">Nucleus</keyword>
<evidence type="ECO:0000256" key="4">
    <source>
        <dbReference type="ARBA" id="ARBA00023125"/>
    </source>
</evidence>
<evidence type="ECO:0000256" key="7">
    <source>
        <dbReference type="SAM" id="MobiDB-lite"/>
    </source>
</evidence>
<evidence type="ECO:0000259" key="8">
    <source>
        <dbReference type="PROSITE" id="PS51998"/>
    </source>
</evidence>
<dbReference type="FunFam" id="2.30.31.10:FF:000004">
    <property type="entry name" value="RNA polymerase II transcriptional coactivator KELP"/>
    <property type="match status" value="1"/>
</dbReference>
<dbReference type="InterPro" id="IPR009044">
    <property type="entry name" value="ssDNA-bd_transcriptional_reg"/>
</dbReference>
<dbReference type="InterPro" id="IPR003173">
    <property type="entry name" value="PC4_C"/>
</dbReference>
<dbReference type="Gene3D" id="2.30.31.10">
    <property type="entry name" value="Transcriptional Coactivator Pc4, Chain A"/>
    <property type="match status" value="1"/>
</dbReference>
<dbReference type="AlphaFoldDB" id="A0AAV9C3G1"/>
<comment type="similarity">
    <text evidence="2">Belongs to the transcriptional coactivator PC4 family.</text>
</comment>
<feature type="compositionally biased region" description="Acidic residues" evidence="7">
    <location>
        <begin position="78"/>
        <end position="89"/>
    </location>
</feature>
<evidence type="ECO:0000256" key="2">
    <source>
        <dbReference type="ARBA" id="ARBA00009001"/>
    </source>
</evidence>
<keyword evidence="10" id="KW-1185">Reference proteome</keyword>
<evidence type="ECO:0000313" key="10">
    <source>
        <dbReference type="Proteomes" id="UP001180020"/>
    </source>
</evidence>
<dbReference type="InterPro" id="IPR014876">
    <property type="entry name" value="DEK_C"/>
</dbReference>
<keyword evidence="4" id="KW-0238">DNA-binding</keyword>
<feature type="region of interest" description="Disordered" evidence="7">
    <location>
        <begin position="62"/>
        <end position="99"/>
    </location>
</feature>
<evidence type="ECO:0000256" key="3">
    <source>
        <dbReference type="ARBA" id="ARBA00023015"/>
    </source>
</evidence>
<dbReference type="InterPro" id="IPR045125">
    <property type="entry name" value="Sub1/Tcp4-like"/>
</dbReference>
<dbReference type="Pfam" id="PF08766">
    <property type="entry name" value="DEK_C"/>
    <property type="match status" value="1"/>
</dbReference>
<evidence type="ECO:0000256" key="6">
    <source>
        <dbReference type="ARBA" id="ARBA00023242"/>
    </source>
</evidence>
<comment type="subcellular location">
    <subcellularLocation>
        <location evidence="1">Nucleus</location>
    </subcellularLocation>
</comment>
<reference evidence="9" key="1">
    <citation type="journal article" date="2023" name="Nat. Commun.">
        <title>Diploid and tetraploid genomes of Acorus and the evolution of monocots.</title>
        <authorList>
            <person name="Ma L."/>
            <person name="Liu K.W."/>
            <person name="Li Z."/>
            <person name="Hsiao Y.Y."/>
            <person name="Qi Y."/>
            <person name="Fu T."/>
            <person name="Tang G.D."/>
            <person name="Zhang D."/>
            <person name="Sun W.H."/>
            <person name="Liu D.K."/>
            <person name="Li Y."/>
            <person name="Chen G.Z."/>
            <person name="Liu X.D."/>
            <person name="Liao X.Y."/>
            <person name="Jiang Y.T."/>
            <person name="Yu X."/>
            <person name="Hao Y."/>
            <person name="Huang J."/>
            <person name="Zhao X.W."/>
            <person name="Ke S."/>
            <person name="Chen Y.Y."/>
            <person name="Wu W.L."/>
            <person name="Hsu J.L."/>
            <person name="Lin Y.F."/>
            <person name="Huang M.D."/>
            <person name="Li C.Y."/>
            <person name="Huang L."/>
            <person name="Wang Z.W."/>
            <person name="Zhao X."/>
            <person name="Zhong W.Y."/>
            <person name="Peng D.H."/>
            <person name="Ahmad S."/>
            <person name="Lan S."/>
            <person name="Zhang J.S."/>
            <person name="Tsai W.C."/>
            <person name="Van de Peer Y."/>
            <person name="Liu Z.J."/>
        </authorList>
    </citation>
    <scope>NUCLEOTIDE SEQUENCE</scope>
    <source>
        <strain evidence="9">CP</strain>
    </source>
</reference>
<evidence type="ECO:0000313" key="9">
    <source>
        <dbReference type="EMBL" id="KAK1282788.1"/>
    </source>
</evidence>
<protein>
    <submittedName>
        <fullName evidence="9">RNA polymerase II transcriptional coactivator KELP</fullName>
    </submittedName>
</protein>
<dbReference type="EMBL" id="JAUJYO010000022">
    <property type="protein sequence ID" value="KAK1282788.1"/>
    <property type="molecule type" value="Genomic_DNA"/>
</dbReference>
<dbReference type="SUPFAM" id="SSF109715">
    <property type="entry name" value="DEK C-terminal domain"/>
    <property type="match status" value="1"/>
</dbReference>
<feature type="compositionally biased region" description="Basic and acidic residues" evidence="7">
    <location>
        <begin position="90"/>
        <end position="99"/>
    </location>
</feature>
<keyword evidence="3" id="KW-0805">Transcription regulation</keyword>
<sequence length="179" mass="20626">MEAEEQRRIEEAVLEILKGADMEESTEYKIRSAAAERLGLDLSLPDRKRFVRKIVETFLLSQKEDDDDGGKVEGEAKEEPEEEEEEEEEDKRGDGEREYDQDGNLIICRLSKKRKVTIQDFKGKTLVSIREYYDKNGKELPSTKGMSLTAEQWMTFSKAVPAVEEAIKKLESEMGRRTN</sequence>
<dbReference type="GO" id="GO:0005634">
    <property type="term" value="C:nucleus"/>
    <property type="evidence" value="ECO:0007669"/>
    <property type="project" value="UniProtKB-SubCell"/>
</dbReference>
<evidence type="ECO:0000256" key="1">
    <source>
        <dbReference type="ARBA" id="ARBA00004123"/>
    </source>
</evidence>
<dbReference type="PIRSF" id="PIRSF038156">
    <property type="entry name" value="RNA_pol_II_KELP"/>
    <property type="match status" value="1"/>
</dbReference>
<dbReference type="GO" id="GO:0003677">
    <property type="term" value="F:DNA binding"/>
    <property type="evidence" value="ECO:0007669"/>
    <property type="project" value="UniProtKB-KW"/>
</dbReference>
<gene>
    <name evidence="9" type="primary">KELP</name>
    <name evidence="9" type="ORF">QJS10_CPB22g01169</name>
</gene>
<feature type="domain" description="DEK-C" evidence="8">
    <location>
        <begin position="3"/>
        <end position="60"/>
    </location>
</feature>
<dbReference type="Pfam" id="PF02229">
    <property type="entry name" value="PC4"/>
    <property type="match status" value="1"/>
</dbReference>
<organism evidence="9 10">
    <name type="scientific">Acorus calamus</name>
    <name type="common">Sweet flag</name>
    <dbReference type="NCBI Taxonomy" id="4465"/>
    <lineage>
        <taxon>Eukaryota</taxon>
        <taxon>Viridiplantae</taxon>
        <taxon>Streptophyta</taxon>
        <taxon>Embryophyta</taxon>
        <taxon>Tracheophyta</taxon>
        <taxon>Spermatophyta</taxon>
        <taxon>Magnoliopsida</taxon>
        <taxon>Liliopsida</taxon>
        <taxon>Acoraceae</taxon>
        <taxon>Acorus</taxon>
    </lineage>
</organism>
<proteinExistence type="inferred from homology"/>
<dbReference type="InterPro" id="IPR017415">
    <property type="entry name" value="KELP"/>
</dbReference>
<dbReference type="PROSITE" id="PS51998">
    <property type="entry name" value="DEK_C"/>
    <property type="match status" value="1"/>
</dbReference>
<dbReference type="PANTHER" id="PTHR13215">
    <property type="entry name" value="RNA POLYMERASE II TRANSCRIPTIONAL COACTIVATOR"/>
    <property type="match status" value="1"/>
</dbReference>
<comment type="caution">
    <text evidence="9">The sequence shown here is derived from an EMBL/GenBank/DDBJ whole genome shotgun (WGS) entry which is preliminary data.</text>
</comment>
<dbReference type="Proteomes" id="UP001180020">
    <property type="component" value="Unassembled WGS sequence"/>
</dbReference>
<evidence type="ECO:0000256" key="5">
    <source>
        <dbReference type="ARBA" id="ARBA00023163"/>
    </source>
</evidence>
<name>A0AAV9C3G1_ACOCL</name>